<reference evidence="1 2" key="1">
    <citation type="submission" date="2012-02" db="EMBL/GenBank/DDBJ databases">
        <title>Whole genome shotgun sequence of Gordonia terrae NBRC 100016.</title>
        <authorList>
            <person name="Takarada H."/>
            <person name="Hosoyama A."/>
            <person name="Tsuchikane K."/>
            <person name="Katsumata H."/>
            <person name="Yamazaki S."/>
            <person name="Fujita N."/>
        </authorList>
    </citation>
    <scope>NUCLEOTIDE SEQUENCE [LARGE SCALE GENOMIC DNA]</scope>
    <source>
        <strain evidence="1 2">NBRC 100016</strain>
    </source>
</reference>
<name>A0ABQ0HKH6_9ACTN</name>
<keyword evidence="2" id="KW-1185">Reference proteome</keyword>
<protein>
    <submittedName>
        <fullName evidence="1">Uncharacterized protein</fullName>
    </submittedName>
</protein>
<dbReference type="EMBL" id="BAFD01000115">
    <property type="protein sequence ID" value="GAB46384.1"/>
    <property type="molecule type" value="Genomic_DNA"/>
</dbReference>
<accession>A0ABQ0HKH6</accession>
<dbReference type="Proteomes" id="UP000004881">
    <property type="component" value="Unassembled WGS sequence"/>
</dbReference>
<evidence type="ECO:0000313" key="2">
    <source>
        <dbReference type="Proteomes" id="UP000004881"/>
    </source>
</evidence>
<gene>
    <name evidence="1" type="ORF">GOTRE_150_01250</name>
</gene>
<comment type="caution">
    <text evidence="1">The sequence shown here is derived from an EMBL/GenBank/DDBJ whole genome shotgun (WGS) entry which is preliminary data.</text>
</comment>
<sequence length="57" mass="6274">MAGEAGWVRAGEHHGVDRWIFVGTINEGVELLSQLKSEQLVVTTVDRDNQDRSPLVG</sequence>
<evidence type="ECO:0000313" key="1">
    <source>
        <dbReference type="EMBL" id="GAB46384.1"/>
    </source>
</evidence>
<organism evidence="1 2">
    <name type="scientific">Gordonia terrae NBRC 100016</name>
    <dbReference type="NCBI Taxonomy" id="1089454"/>
    <lineage>
        <taxon>Bacteria</taxon>
        <taxon>Bacillati</taxon>
        <taxon>Actinomycetota</taxon>
        <taxon>Actinomycetes</taxon>
        <taxon>Mycobacteriales</taxon>
        <taxon>Gordoniaceae</taxon>
        <taxon>Gordonia</taxon>
    </lineage>
</organism>
<proteinExistence type="predicted"/>